<dbReference type="GO" id="GO:0004315">
    <property type="term" value="F:3-oxoacyl-[acyl-carrier-protein] synthase activity"/>
    <property type="evidence" value="ECO:0007669"/>
    <property type="project" value="UniProtKB-EC"/>
</dbReference>
<dbReference type="CDD" id="cd00834">
    <property type="entry name" value="KAS_I_II"/>
    <property type="match status" value="1"/>
</dbReference>
<evidence type="ECO:0000256" key="3">
    <source>
        <dbReference type="ARBA" id="ARBA00022679"/>
    </source>
</evidence>
<dbReference type="InterPro" id="IPR020841">
    <property type="entry name" value="PKS_Beta-ketoAc_synthase_dom"/>
</dbReference>
<proteinExistence type="inferred from homology"/>
<dbReference type="Pfam" id="PF02801">
    <property type="entry name" value="Ketoacyl-synt_C"/>
    <property type="match status" value="1"/>
</dbReference>
<dbReference type="PROSITE" id="PS52004">
    <property type="entry name" value="KS3_2"/>
    <property type="match status" value="1"/>
</dbReference>
<evidence type="ECO:0000256" key="1">
    <source>
        <dbReference type="ARBA" id="ARBA00008467"/>
    </source>
</evidence>
<dbReference type="Proteomes" id="UP000728032">
    <property type="component" value="Unassembled WGS sequence"/>
</dbReference>
<comment type="similarity">
    <text evidence="1">Belongs to the thiolase-like superfamily. Beta-ketoacyl-ACP synthases family.</text>
</comment>
<dbReference type="GO" id="GO:0005739">
    <property type="term" value="C:mitochondrion"/>
    <property type="evidence" value="ECO:0007669"/>
    <property type="project" value="TreeGrafter"/>
</dbReference>
<dbReference type="SUPFAM" id="SSF53901">
    <property type="entry name" value="Thiolase-like"/>
    <property type="match status" value="2"/>
</dbReference>
<name>A0A7R9LE75_9ACAR</name>
<gene>
    <name evidence="5" type="ORF">ONB1V03_LOCUS1827</name>
</gene>
<evidence type="ECO:0000313" key="6">
    <source>
        <dbReference type="Proteomes" id="UP000728032"/>
    </source>
</evidence>
<dbReference type="EMBL" id="OC915192">
    <property type="protein sequence ID" value="CAD7639173.1"/>
    <property type="molecule type" value="Genomic_DNA"/>
</dbReference>
<dbReference type="Pfam" id="PF00109">
    <property type="entry name" value="ketoacyl-synt"/>
    <property type="match status" value="1"/>
</dbReference>
<dbReference type="GO" id="GO:0006633">
    <property type="term" value="P:fatty acid biosynthetic process"/>
    <property type="evidence" value="ECO:0007669"/>
    <property type="project" value="InterPro"/>
</dbReference>
<dbReference type="InterPro" id="IPR014031">
    <property type="entry name" value="Ketoacyl_synth_C"/>
</dbReference>
<dbReference type="Gene3D" id="3.40.47.10">
    <property type="match status" value="1"/>
</dbReference>
<dbReference type="FunFam" id="3.40.47.10:FF:000015">
    <property type="entry name" value="3-oxoacyl-[acyl-carrier-protein] synthase, mitochondrial"/>
    <property type="match status" value="1"/>
</dbReference>
<keyword evidence="3" id="KW-0808">Transferase</keyword>
<dbReference type="EMBL" id="CAJPVJ010000367">
    <property type="protein sequence ID" value="CAG2162228.1"/>
    <property type="molecule type" value="Genomic_DNA"/>
</dbReference>
<sequence>DRDRRDTGVAVGTGMIDMNEVIRNGEALSSQGFRMVSPHFVTKLLVNMPAGHISIKHGLQGPNHSVSTACTTGVHSIGDAFNFIQRGAANVMVCGGTESVISPLSVAAFARIRALCTKYNDNPTQASRPFDAKRCGFVMGEGCGLVVLEELNHALNRKANIYAEILGYGLSGDANHMTAPGEDGRGAVECMRASVDDAHIRLEDITHINSHATSTPLGDKIELKAIRQLFGDHSKNILITSTKGSTGHLLGAAGSVESIFTILSCYHSLVPPTINLEEPIDNELQIVANVAQKWRPKRRIAITNSFGFGGTNASLVISNFIL</sequence>
<dbReference type="AlphaFoldDB" id="A0A7R9LE75"/>
<protein>
    <recommendedName>
        <fullName evidence="2">beta-ketoacyl-[acyl-carrier-protein] synthase I</fullName>
        <ecNumber evidence="2">2.3.1.41</ecNumber>
    </recommendedName>
</protein>
<dbReference type="PANTHER" id="PTHR11712:SF336">
    <property type="entry name" value="3-OXOACYL-[ACYL-CARRIER-PROTEIN] SYNTHASE, MITOCHONDRIAL"/>
    <property type="match status" value="1"/>
</dbReference>
<evidence type="ECO:0000259" key="4">
    <source>
        <dbReference type="PROSITE" id="PS52004"/>
    </source>
</evidence>
<dbReference type="InterPro" id="IPR000794">
    <property type="entry name" value="Beta-ketoacyl_synthase"/>
</dbReference>
<dbReference type="InterPro" id="IPR016039">
    <property type="entry name" value="Thiolase-like"/>
</dbReference>
<accession>A0A7R9LE75</accession>
<organism evidence="5">
    <name type="scientific">Oppiella nova</name>
    <dbReference type="NCBI Taxonomy" id="334625"/>
    <lineage>
        <taxon>Eukaryota</taxon>
        <taxon>Metazoa</taxon>
        <taxon>Ecdysozoa</taxon>
        <taxon>Arthropoda</taxon>
        <taxon>Chelicerata</taxon>
        <taxon>Arachnida</taxon>
        <taxon>Acari</taxon>
        <taxon>Acariformes</taxon>
        <taxon>Sarcoptiformes</taxon>
        <taxon>Oribatida</taxon>
        <taxon>Brachypylina</taxon>
        <taxon>Oppioidea</taxon>
        <taxon>Oppiidae</taxon>
        <taxon>Oppiella</taxon>
    </lineage>
</organism>
<keyword evidence="6" id="KW-1185">Reference proteome</keyword>
<dbReference type="PANTHER" id="PTHR11712">
    <property type="entry name" value="POLYKETIDE SYNTHASE-RELATED"/>
    <property type="match status" value="1"/>
</dbReference>
<evidence type="ECO:0000313" key="5">
    <source>
        <dbReference type="EMBL" id="CAD7639173.1"/>
    </source>
</evidence>
<reference evidence="5" key="1">
    <citation type="submission" date="2020-11" db="EMBL/GenBank/DDBJ databases">
        <authorList>
            <person name="Tran Van P."/>
        </authorList>
    </citation>
    <scope>NUCLEOTIDE SEQUENCE</scope>
</reference>
<dbReference type="OrthoDB" id="5334845at2759"/>
<dbReference type="SMART" id="SM00825">
    <property type="entry name" value="PKS_KS"/>
    <property type="match status" value="1"/>
</dbReference>
<evidence type="ECO:0000256" key="2">
    <source>
        <dbReference type="ARBA" id="ARBA00013191"/>
    </source>
</evidence>
<dbReference type="NCBIfam" id="NF005589">
    <property type="entry name" value="PRK07314.1"/>
    <property type="match status" value="1"/>
</dbReference>
<dbReference type="InterPro" id="IPR018201">
    <property type="entry name" value="Ketoacyl_synth_AS"/>
</dbReference>
<feature type="non-terminal residue" evidence="5">
    <location>
        <position position="1"/>
    </location>
</feature>
<dbReference type="InterPro" id="IPR014030">
    <property type="entry name" value="Ketoacyl_synth_N"/>
</dbReference>
<dbReference type="EC" id="2.3.1.41" evidence="2"/>
<dbReference type="PROSITE" id="PS00606">
    <property type="entry name" value="KS3_1"/>
    <property type="match status" value="1"/>
</dbReference>
<feature type="domain" description="Ketosynthase family 3 (KS3)" evidence="4">
    <location>
        <begin position="1"/>
        <end position="319"/>
    </location>
</feature>